<evidence type="ECO:0000256" key="1">
    <source>
        <dbReference type="ARBA" id="ARBA00023002"/>
    </source>
</evidence>
<proteinExistence type="predicted"/>
<dbReference type="PANTHER" id="PTHR13847">
    <property type="entry name" value="SARCOSINE DEHYDROGENASE-RELATED"/>
    <property type="match status" value="1"/>
</dbReference>
<keyword evidence="4" id="KW-1185">Reference proteome</keyword>
<dbReference type="EMBL" id="JAQOSQ010000010">
    <property type="protein sequence ID" value="MDJ1183811.1"/>
    <property type="molecule type" value="Genomic_DNA"/>
</dbReference>
<dbReference type="Proteomes" id="UP001232992">
    <property type="component" value="Unassembled WGS sequence"/>
</dbReference>
<name>A0ABT7BXB2_9CYAN</name>
<feature type="domain" description="FAD dependent oxidoreductase" evidence="2">
    <location>
        <begin position="4"/>
        <end position="353"/>
    </location>
</feature>
<comment type="caution">
    <text evidence="3">The sequence shown here is derived from an EMBL/GenBank/DDBJ whole genome shotgun (WGS) entry which is preliminary data.</text>
</comment>
<protein>
    <submittedName>
        <fullName evidence="3">FAD-dependent oxidoreductase</fullName>
    </submittedName>
</protein>
<evidence type="ECO:0000259" key="2">
    <source>
        <dbReference type="Pfam" id="PF01266"/>
    </source>
</evidence>
<dbReference type="RefSeq" id="WP_283758463.1">
    <property type="nucleotide sequence ID" value="NZ_JAQOSQ010000010.1"/>
</dbReference>
<dbReference type="InterPro" id="IPR036188">
    <property type="entry name" value="FAD/NAD-bd_sf"/>
</dbReference>
<dbReference type="Gene3D" id="3.50.50.60">
    <property type="entry name" value="FAD/NAD(P)-binding domain"/>
    <property type="match status" value="1"/>
</dbReference>
<evidence type="ECO:0000313" key="4">
    <source>
        <dbReference type="Proteomes" id="UP001232992"/>
    </source>
</evidence>
<reference evidence="3 4" key="1">
    <citation type="submission" date="2023-01" db="EMBL/GenBank/DDBJ databases">
        <title>Novel diversity within Roseofilum (Cyanobacteria; Desertifilaceae) from marine benthic mats with descriptions of four novel species.</title>
        <authorList>
            <person name="Wang Y."/>
            <person name="Berthold D.E."/>
            <person name="Hu J."/>
            <person name="Lefler F.W."/>
            <person name="Laughinghouse H.D. IV."/>
        </authorList>
    </citation>
    <scope>NUCLEOTIDE SEQUENCE [LARGE SCALE GENOMIC DNA]</scope>
    <source>
        <strain evidence="3 4">BLCC-M143</strain>
    </source>
</reference>
<dbReference type="Gene3D" id="3.30.9.10">
    <property type="entry name" value="D-Amino Acid Oxidase, subunit A, domain 2"/>
    <property type="match status" value="1"/>
</dbReference>
<dbReference type="InterPro" id="IPR006076">
    <property type="entry name" value="FAD-dep_OxRdtase"/>
</dbReference>
<accession>A0ABT7BXB2</accession>
<keyword evidence="1" id="KW-0560">Oxidoreductase</keyword>
<sequence>MTKTLIIGCGVVGATIAYELSSLPNNDITVIDRNPPAQGCTGAALGVMMGVISQKIKGRAWQMRQGSLRRYDSLIAELEKVCDRAIPYNRQGILLLCNSQKQWQQKQKLVETRRSQGWELQAWSVEQIREHCPHLATENYFGAIYSPQDRQVHPTILTQCLVSAAQQRGVQFHFNEDVQNLHWNDRAITVETLSQNWTSDRLIISAGVGSSFLTQHLPTPLDLRPVLGQAMTYSGETLGDPDFQPVISGGDIHLVPLGAGDYWVGATVEFPNEEGNVTRDPRLFEEVIQSAIAFCPSLEHLTLTEQWSGLRPRPHNQPAPVIQPLPECNNIWLATGHYRNGVLLAPATAEIISAAYNTEQK</sequence>
<dbReference type="SUPFAM" id="SSF51905">
    <property type="entry name" value="FAD/NAD(P)-binding domain"/>
    <property type="match status" value="1"/>
</dbReference>
<gene>
    <name evidence="3" type="ORF">PMH09_11500</name>
</gene>
<dbReference type="Pfam" id="PF01266">
    <property type="entry name" value="DAO"/>
    <property type="match status" value="1"/>
</dbReference>
<dbReference type="SUPFAM" id="SSF54373">
    <property type="entry name" value="FAD-linked reductases, C-terminal domain"/>
    <property type="match status" value="1"/>
</dbReference>
<dbReference type="PANTHER" id="PTHR13847:SF289">
    <property type="entry name" value="GLYCINE OXIDASE"/>
    <property type="match status" value="1"/>
</dbReference>
<organism evidence="3 4">
    <name type="scientific">Roseofilum casamattae BLCC-M143</name>
    <dbReference type="NCBI Taxonomy" id="3022442"/>
    <lineage>
        <taxon>Bacteria</taxon>
        <taxon>Bacillati</taxon>
        <taxon>Cyanobacteriota</taxon>
        <taxon>Cyanophyceae</taxon>
        <taxon>Desertifilales</taxon>
        <taxon>Desertifilaceae</taxon>
        <taxon>Roseofilum</taxon>
        <taxon>Roseofilum casamattae</taxon>
    </lineage>
</organism>
<evidence type="ECO:0000313" key="3">
    <source>
        <dbReference type="EMBL" id="MDJ1183811.1"/>
    </source>
</evidence>